<protein>
    <submittedName>
        <fullName evidence="1">Uncharacterized protein</fullName>
    </submittedName>
</protein>
<evidence type="ECO:0000313" key="2">
    <source>
        <dbReference type="Proteomes" id="UP000028725"/>
    </source>
</evidence>
<proteinExistence type="predicted"/>
<reference evidence="1 2" key="1">
    <citation type="submission" date="2014-04" db="EMBL/GenBank/DDBJ databases">
        <title>Genome assembly of Hyalangium minutum DSM 14724.</title>
        <authorList>
            <person name="Sharma G."/>
            <person name="Subramanian S."/>
        </authorList>
    </citation>
    <scope>NUCLEOTIDE SEQUENCE [LARGE SCALE GENOMIC DNA]</scope>
    <source>
        <strain evidence="1 2">DSM 14724</strain>
    </source>
</reference>
<dbReference type="AlphaFoldDB" id="A0A085W3B1"/>
<sequence>MTDRLSTLQSYTTALLVALWALHPVVTVLHAQEHAHRYCPEHQTFEETVRGSGQWQSRHTQSAPVLTALRGDTGRDSLRSTHEACPLQTAGTRGEMHVAEIVCEVAECLGTSLCATAPPGSRCSVPILATAPKSSPPARA</sequence>
<accession>A0A085W3B1</accession>
<gene>
    <name evidence="1" type="ORF">DB31_4280</name>
</gene>
<keyword evidence="2" id="KW-1185">Reference proteome</keyword>
<dbReference type="EMBL" id="JMCB01000023">
    <property type="protein sequence ID" value="KFE62174.1"/>
    <property type="molecule type" value="Genomic_DNA"/>
</dbReference>
<evidence type="ECO:0000313" key="1">
    <source>
        <dbReference type="EMBL" id="KFE62174.1"/>
    </source>
</evidence>
<comment type="caution">
    <text evidence="1">The sequence shown here is derived from an EMBL/GenBank/DDBJ whole genome shotgun (WGS) entry which is preliminary data.</text>
</comment>
<organism evidence="1 2">
    <name type="scientific">Hyalangium minutum</name>
    <dbReference type="NCBI Taxonomy" id="394096"/>
    <lineage>
        <taxon>Bacteria</taxon>
        <taxon>Pseudomonadati</taxon>
        <taxon>Myxococcota</taxon>
        <taxon>Myxococcia</taxon>
        <taxon>Myxococcales</taxon>
        <taxon>Cystobacterineae</taxon>
        <taxon>Archangiaceae</taxon>
        <taxon>Hyalangium</taxon>
    </lineage>
</organism>
<dbReference type="STRING" id="394096.DB31_4280"/>
<dbReference type="OrthoDB" id="5382121at2"/>
<name>A0A085W3B1_9BACT</name>
<dbReference type="Proteomes" id="UP000028725">
    <property type="component" value="Unassembled WGS sequence"/>
</dbReference>
<dbReference type="RefSeq" id="WP_044197913.1">
    <property type="nucleotide sequence ID" value="NZ_JMCB01000023.1"/>
</dbReference>